<dbReference type="GO" id="GO:0000272">
    <property type="term" value="P:polysaccharide catabolic process"/>
    <property type="evidence" value="ECO:0007669"/>
    <property type="project" value="UniProtKB-KW"/>
</dbReference>
<dbReference type="SUPFAM" id="SSF49384">
    <property type="entry name" value="Carbohydrate-binding domain"/>
    <property type="match status" value="1"/>
</dbReference>
<dbReference type="SMART" id="SM00637">
    <property type="entry name" value="CBD_II"/>
    <property type="match status" value="1"/>
</dbReference>
<dbReference type="Gene3D" id="2.60.40.290">
    <property type="match status" value="1"/>
</dbReference>
<keyword evidence="2" id="KW-0624">Polysaccharide degradation</keyword>
<comment type="caution">
    <text evidence="5">The sequence shown here is derived from an EMBL/GenBank/DDBJ whole genome shotgun (WGS) entry which is preliminary data.</text>
</comment>
<keyword evidence="1" id="KW-0732">Signal</keyword>
<protein>
    <recommendedName>
        <fullName evidence="4">CBM2 domain-containing protein</fullName>
    </recommendedName>
</protein>
<dbReference type="SUPFAM" id="SSF51445">
    <property type="entry name" value="(Trans)glycosidases"/>
    <property type="match status" value="1"/>
</dbReference>
<dbReference type="Gene3D" id="3.20.20.80">
    <property type="entry name" value="Glycosidases"/>
    <property type="match status" value="1"/>
</dbReference>
<feature type="region of interest" description="Disordered" evidence="3">
    <location>
        <begin position="143"/>
        <end position="227"/>
    </location>
</feature>
<feature type="domain" description="CBM2" evidence="4">
    <location>
        <begin position="47"/>
        <end position="167"/>
    </location>
</feature>
<accession>A0A1T3P159</accession>
<dbReference type="CDD" id="cd06543">
    <property type="entry name" value="GH18_PF-ChiA-like"/>
    <property type="match status" value="1"/>
</dbReference>
<keyword evidence="2" id="KW-0119">Carbohydrate metabolism</keyword>
<evidence type="ECO:0000313" key="5">
    <source>
        <dbReference type="EMBL" id="OPC82620.1"/>
    </source>
</evidence>
<dbReference type="InterPro" id="IPR001919">
    <property type="entry name" value="CBD2"/>
</dbReference>
<dbReference type="InterPro" id="IPR012291">
    <property type="entry name" value="CBM2_carb-bd_dom_sf"/>
</dbReference>
<dbReference type="InterPro" id="IPR008965">
    <property type="entry name" value="CBM2/CBM3_carb-bd_dom_sf"/>
</dbReference>
<keyword evidence="6" id="KW-1185">Reference proteome</keyword>
<feature type="compositionally biased region" description="Low complexity" evidence="3">
    <location>
        <begin position="177"/>
        <end position="189"/>
    </location>
</feature>
<evidence type="ECO:0000259" key="4">
    <source>
        <dbReference type="PROSITE" id="PS51173"/>
    </source>
</evidence>
<reference evidence="5 6" key="1">
    <citation type="submission" date="2017-03" db="EMBL/GenBank/DDBJ databases">
        <title>Draft genome sequence of Streptomyces scabrisporus NF3, endophyte isolated from Amphipterygium adstringens.</title>
        <authorList>
            <person name="Vazquez M."/>
            <person name="Ceapa C.D."/>
            <person name="Rodriguez Luna D."/>
            <person name="Sanchez Esquivel S."/>
        </authorList>
    </citation>
    <scope>NUCLEOTIDE SEQUENCE [LARGE SCALE GENOMIC DNA]</scope>
    <source>
        <strain evidence="5 6">NF3</strain>
    </source>
</reference>
<proteinExistence type="predicted"/>
<feature type="region of interest" description="Disordered" evidence="3">
    <location>
        <begin position="1"/>
        <end position="20"/>
    </location>
</feature>
<dbReference type="STRING" id="159449.B4N89_18225"/>
<name>A0A1T3P159_9ACTN</name>
<dbReference type="InterPro" id="IPR052750">
    <property type="entry name" value="GH18_Chitinase"/>
</dbReference>
<evidence type="ECO:0000256" key="1">
    <source>
        <dbReference type="ARBA" id="ARBA00022729"/>
    </source>
</evidence>
<dbReference type="PANTHER" id="PTHR42976">
    <property type="entry name" value="BIFUNCTIONAL CHITINASE/LYSOZYME-RELATED"/>
    <property type="match status" value="1"/>
</dbReference>
<dbReference type="EMBL" id="MWQN01000001">
    <property type="protein sequence ID" value="OPC82620.1"/>
    <property type="molecule type" value="Genomic_DNA"/>
</dbReference>
<dbReference type="Pfam" id="PF00553">
    <property type="entry name" value="CBM_2"/>
    <property type="match status" value="1"/>
</dbReference>
<dbReference type="GO" id="GO:0004553">
    <property type="term" value="F:hydrolase activity, hydrolyzing O-glycosyl compounds"/>
    <property type="evidence" value="ECO:0007669"/>
    <property type="project" value="InterPro"/>
</dbReference>
<dbReference type="GO" id="GO:0030247">
    <property type="term" value="F:polysaccharide binding"/>
    <property type="evidence" value="ECO:0007669"/>
    <property type="project" value="UniProtKB-UniRule"/>
</dbReference>
<dbReference type="InterPro" id="IPR017853">
    <property type="entry name" value="GH"/>
</dbReference>
<evidence type="ECO:0000313" key="6">
    <source>
        <dbReference type="Proteomes" id="UP000190037"/>
    </source>
</evidence>
<organism evidence="5 6">
    <name type="scientific">Embleya scabrispora</name>
    <dbReference type="NCBI Taxonomy" id="159449"/>
    <lineage>
        <taxon>Bacteria</taxon>
        <taxon>Bacillati</taxon>
        <taxon>Actinomycetota</taxon>
        <taxon>Actinomycetes</taxon>
        <taxon>Kitasatosporales</taxon>
        <taxon>Streptomycetaceae</taxon>
        <taxon>Embleya</taxon>
    </lineage>
</organism>
<evidence type="ECO:0000256" key="3">
    <source>
        <dbReference type="SAM" id="MobiDB-lite"/>
    </source>
</evidence>
<sequence length="532" mass="55912">MGMGSHRAGGPEPGTRRPRRERIRWAVASAVLAALPAALVVALSGDSSDVDSLLSAEYVRTGSWPSGYSGQYVLRNAGSDTVEGWTLRFDLPAGMRIATIWNGRLEPEAGRYTVRNENWNRALRPGESIVVGFEVRRDGVGVPTATEPVRADGPTACTINDKPCGGSAGTGPDERATPAASAPAANPPAGLDRHTGTPTPTGTGRGGGATSAPSAPPTTASPADATPRAGTIEHLAPYLDMTLDPTRAGAPGVRDRTLAYIVDGGGCRPMWGGVTRLDDPATTARIAALREAGGAIRVAFGGAGGTDLAVSCGSPEELVAAYRQVLDATGTDAMDLDIEGRALVRPDVMQRRNAALRLLQEDARRADRRVDVGYSLPVHPLQGLGDEAKALLRDAAAQQVDVSYVNIKAMNYGAGVAPRPQGRMGRFAADAAHALQAQIREVWPHLTQEQAWRRVSVTVMIGRNDVPGEVFTLDDARRFADFARQNHLGRVAWWSAARDRPCADGTAAETGADPGCSGIAQEPEAFLRAFGG</sequence>
<dbReference type="Proteomes" id="UP000190037">
    <property type="component" value="Unassembled WGS sequence"/>
</dbReference>
<gene>
    <name evidence="5" type="ORF">B4N89_18225</name>
</gene>
<evidence type="ECO:0000256" key="2">
    <source>
        <dbReference type="ARBA" id="ARBA00023326"/>
    </source>
</evidence>
<dbReference type="PANTHER" id="PTHR42976:SF1">
    <property type="entry name" value="GH18 DOMAIN-CONTAINING PROTEIN-RELATED"/>
    <property type="match status" value="1"/>
</dbReference>
<dbReference type="AlphaFoldDB" id="A0A1T3P159"/>
<feature type="compositionally biased region" description="Low complexity" evidence="3">
    <location>
        <begin position="210"/>
        <end position="227"/>
    </location>
</feature>
<dbReference type="PROSITE" id="PS51173">
    <property type="entry name" value="CBM2"/>
    <property type="match status" value="1"/>
</dbReference>